<evidence type="ECO:0000256" key="1">
    <source>
        <dbReference type="SAM" id="MobiDB-lite"/>
    </source>
</evidence>
<reference evidence="2 3" key="1">
    <citation type="submission" date="2021-06" db="EMBL/GenBank/DDBJ databases">
        <title>Chromosome-level genome assembly of the red-tail catfish (Hemibagrus wyckioides).</title>
        <authorList>
            <person name="Shao F."/>
        </authorList>
    </citation>
    <scope>NUCLEOTIDE SEQUENCE [LARGE SCALE GENOMIC DNA]</scope>
    <source>
        <strain evidence="2">EC202008001</strain>
        <tissue evidence="2">Blood</tissue>
    </source>
</reference>
<accession>A0A9D3SKG6</accession>
<dbReference type="EMBL" id="JAHKSW010000009">
    <property type="protein sequence ID" value="KAG7327906.1"/>
    <property type="molecule type" value="Genomic_DNA"/>
</dbReference>
<sequence length="221" mass="25130">METSVPVGAEDAAADGQNFRGRGTGFRRGAARSRFFQFASNSFSRLRSNCILHSCRFIGNPKLHPGIYRAGLKQLKIGFITQPTSRLRIGTRSAGSLRWPSSDARKHLPLRSGAELAVMLARWRHQSQWGQRMLLLMGRISVEEALALWSSQVEVLPIRIQLLLPIAQQLHLTLLPLYWQPQTASWDLLSRPEAAQNRLHHPTNFQAPYRHPQRWEPEVAE</sequence>
<feature type="region of interest" description="Disordered" evidence="1">
    <location>
        <begin position="202"/>
        <end position="221"/>
    </location>
</feature>
<protein>
    <submittedName>
        <fullName evidence="2">Uncharacterized protein</fullName>
    </submittedName>
</protein>
<dbReference type="AlphaFoldDB" id="A0A9D3SKG6"/>
<comment type="caution">
    <text evidence="2">The sequence shown here is derived from an EMBL/GenBank/DDBJ whole genome shotgun (WGS) entry which is preliminary data.</text>
</comment>
<organism evidence="2 3">
    <name type="scientific">Hemibagrus wyckioides</name>
    <dbReference type="NCBI Taxonomy" id="337641"/>
    <lineage>
        <taxon>Eukaryota</taxon>
        <taxon>Metazoa</taxon>
        <taxon>Chordata</taxon>
        <taxon>Craniata</taxon>
        <taxon>Vertebrata</taxon>
        <taxon>Euteleostomi</taxon>
        <taxon>Actinopterygii</taxon>
        <taxon>Neopterygii</taxon>
        <taxon>Teleostei</taxon>
        <taxon>Ostariophysi</taxon>
        <taxon>Siluriformes</taxon>
        <taxon>Bagridae</taxon>
        <taxon>Hemibagrus</taxon>
    </lineage>
</organism>
<gene>
    <name evidence="2" type="ORF">KOW79_007850</name>
</gene>
<evidence type="ECO:0000313" key="3">
    <source>
        <dbReference type="Proteomes" id="UP000824219"/>
    </source>
</evidence>
<name>A0A9D3SKG6_9TELE</name>
<feature type="region of interest" description="Disordered" evidence="1">
    <location>
        <begin position="1"/>
        <end position="22"/>
    </location>
</feature>
<evidence type="ECO:0000313" key="2">
    <source>
        <dbReference type="EMBL" id="KAG7327906.1"/>
    </source>
</evidence>
<proteinExistence type="predicted"/>
<keyword evidence="3" id="KW-1185">Reference proteome</keyword>
<dbReference type="Proteomes" id="UP000824219">
    <property type="component" value="Linkage Group LG09"/>
</dbReference>